<dbReference type="InterPro" id="IPR011010">
    <property type="entry name" value="DNA_brk_join_enz"/>
</dbReference>
<dbReference type="Gene3D" id="1.10.443.10">
    <property type="entry name" value="Intergrase catalytic core"/>
    <property type="match status" value="1"/>
</dbReference>
<dbReference type="InterPro" id="IPR013762">
    <property type="entry name" value="Integrase-like_cat_sf"/>
</dbReference>
<keyword evidence="1" id="KW-0229">DNA integration</keyword>
<evidence type="ECO:0000256" key="1">
    <source>
        <dbReference type="ARBA" id="ARBA00022908"/>
    </source>
</evidence>
<evidence type="ECO:0000313" key="8">
    <source>
        <dbReference type="Proteomes" id="UP000245431"/>
    </source>
</evidence>
<dbReference type="InterPro" id="IPR010998">
    <property type="entry name" value="Integrase_recombinase_N"/>
</dbReference>
<evidence type="ECO:0000313" key="7">
    <source>
        <dbReference type="EMBL" id="SBW84548.1"/>
    </source>
</evidence>
<reference evidence="8" key="1">
    <citation type="submission" date="2016-07" db="EMBL/GenBank/DDBJ databases">
        <authorList>
            <person name="Florea S."/>
            <person name="Webb J.S."/>
            <person name="Jaromczyk J."/>
            <person name="Schardl C.L."/>
        </authorList>
    </citation>
    <scope>NUCLEOTIDE SEQUENCE [LARGE SCALE GENOMIC DNA]</scope>
    <source>
        <strain evidence="8">1YdBTEX2</strain>
    </source>
</reference>
<evidence type="ECO:0000256" key="3">
    <source>
        <dbReference type="ARBA" id="ARBA00023172"/>
    </source>
</evidence>
<dbReference type="GO" id="GO:0006310">
    <property type="term" value="P:DNA recombination"/>
    <property type="evidence" value="ECO:0007669"/>
    <property type="project" value="UniProtKB-KW"/>
</dbReference>
<dbReference type="Gene3D" id="1.10.150.130">
    <property type="match status" value="1"/>
</dbReference>
<evidence type="ECO:0000256" key="4">
    <source>
        <dbReference type="PROSITE-ProRule" id="PRU01248"/>
    </source>
</evidence>
<feature type="domain" description="Tyr recombinase" evidence="5">
    <location>
        <begin position="181"/>
        <end position="411"/>
    </location>
</feature>
<feature type="domain" description="Core-binding (CB)" evidence="6">
    <location>
        <begin position="35"/>
        <end position="130"/>
    </location>
</feature>
<dbReference type="AlphaFoldDB" id="A0A1D3K8A8"/>
<name>A0A1D3K8A8_PSEVE</name>
<dbReference type="GO" id="GO:0015074">
    <property type="term" value="P:DNA integration"/>
    <property type="evidence" value="ECO:0007669"/>
    <property type="project" value="UniProtKB-KW"/>
</dbReference>
<keyword evidence="3" id="KW-0233">DNA recombination</keyword>
<dbReference type="SUPFAM" id="SSF56349">
    <property type="entry name" value="DNA breaking-rejoining enzymes"/>
    <property type="match status" value="1"/>
</dbReference>
<dbReference type="InterPro" id="IPR044068">
    <property type="entry name" value="CB"/>
</dbReference>
<gene>
    <name evidence="7" type="ORF">PVE_R2G0522</name>
</gene>
<dbReference type="PROSITE" id="PS51900">
    <property type="entry name" value="CB"/>
    <property type="match status" value="1"/>
</dbReference>
<dbReference type="InterPro" id="IPR050090">
    <property type="entry name" value="Tyrosine_recombinase_XerCD"/>
</dbReference>
<evidence type="ECO:0000256" key="2">
    <source>
        <dbReference type="ARBA" id="ARBA00023125"/>
    </source>
</evidence>
<dbReference type="Proteomes" id="UP000245431">
    <property type="component" value="Chromosome PVE_r2"/>
</dbReference>
<evidence type="ECO:0000259" key="6">
    <source>
        <dbReference type="PROSITE" id="PS51900"/>
    </source>
</evidence>
<evidence type="ECO:0000259" key="5">
    <source>
        <dbReference type="PROSITE" id="PS51898"/>
    </source>
</evidence>
<dbReference type="PROSITE" id="PS51898">
    <property type="entry name" value="TYR_RECOMBINASE"/>
    <property type="match status" value="1"/>
</dbReference>
<dbReference type="GO" id="GO:0003677">
    <property type="term" value="F:DNA binding"/>
    <property type="evidence" value="ECO:0007669"/>
    <property type="project" value="UniProtKB-UniRule"/>
</dbReference>
<proteinExistence type="predicted"/>
<sequence length="435" mass="50303">MCILHFGNGLASHSGYMRARVGIYFDDNHNVLEAPTMWAMAVSKIRSRSDETTRNYANILRRFLQWLDDSPIEGGEVVFGAQNWQLVDEDVFDAFLVHIASPTDALPDGPSHKTMYHIAARVWSFYQWAERQGYKHYLDISRTDIRYMLKDQKLLAHINPGVKVTTLGFNLPSGRPAMHQREMQKFVRQTDYEIALGVMNDPVYQIIAAIIRITGLRPIDLFQLPYRGKNENYGFIPYDEGEYPEGLDNGAIYYYFRSKGKWRSIDFPGKLWRVICEYYLPLRRQRAKLYEAKHGIPPRNSDLFLSARGDVVTHGMLGYNFSKVVSAAKNSESATDFKAIRFNARMLRHTCATYFVYEALKAQNRLGRSFVYDAALDEDLRKMLGHTNVRTTLEYYVHLVNRYVHDNLLTDLHRSRVDAGLSAILDRHNYSEIVV</sequence>
<dbReference type="InterPro" id="IPR002104">
    <property type="entry name" value="Integrase_catalytic"/>
</dbReference>
<protein>
    <submittedName>
        <fullName evidence="7">Integrase</fullName>
    </submittedName>
</protein>
<organism evidence="7 8">
    <name type="scientific">Pseudomonas veronii 1YdBTEX2</name>
    <dbReference type="NCBI Taxonomy" id="1295141"/>
    <lineage>
        <taxon>Bacteria</taxon>
        <taxon>Pseudomonadati</taxon>
        <taxon>Pseudomonadota</taxon>
        <taxon>Gammaproteobacteria</taxon>
        <taxon>Pseudomonadales</taxon>
        <taxon>Pseudomonadaceae</taxon>
        <taxon>Pseudomonas</taxon>
    </lineage>
</organism>
<keyword evidence="2 4" id="KW-0238">DNA-binding</keyword>
<accession>A0A1D3K8A8</accession>
<dbReference type="EMBL" id="LT599584">
    <property type="protein sequence ID" value="SBW84548.1"/>
    <property type="molecule type" value="Genomic_DNA"/>
</dbReference>
<dbReference type="PANTHER" id="PTHR30349">
    <property type="entry name" value="PHAGE INTEGRASE-RELATED"/>
    <property type="match status" value="1"/>
</dbReference>